<reference evidence="1 2" key="1">
    <citation type="journal article" date="2023" name="ACS Omega">
        <title>Identification of the Neoaspergillic Acid Biosynthesis Gene Cluster by Establishing an In Vitro CRISPR-Ribonucleoprotein Genetic System in Aspergillus melleus.</title>
        <authorList>
            <person name="Yuan B."/>
            <person name="Grau M.F."/>
            <person name="Murata R.M."/>
            <person name="Torok T."/>
            <person name="Venkateswaran K."/>
            <person name="Stajich J.E."/>
            <person name="Wang C.C.C."/>
        </authorList>
    </citation>
    <scope>NUCLEOTIDE SEQUENCE [LARGE SCALE GENOMIC DNA]</scope>
    <source>
        <strain evidence="1 2">IMV 1140</strain>
    </source>
</reference>
<gene>
    <name evidence="1" type="ORF">N8T08_001410</name>
</gene>
<sequence length="383" mass="41639">MVLRCLQACGSSGTIAVGSAVVADMSTRAERGKYIGYATIGMTLGPALGPVIGGLLDQFLGWRWIFWFLAILGAVLLTVFLVFVPETCRTVVGNGSVPAQRWNRSVLGMVREALRLEKGQRKERTIDYESVQQSGKRPNPLTSVRIATEKETGLILLYGALLYAGFTIVISTLSAQLESRFNFNAIQVGLCYLPFGIGSLTSRWTVGAVLDWNFKREAKKQGLSIVKNKQQDIREFDIEAARLKVTIPLVYAACLCIIGYGWVMDYQTALAGPLVMLFFTGHLTTGAFTTLSTLVVDVHRHGPATAVAANNLVRCLLGAGAAAVGTPLIDRIGIGWTATFVAGIWAIFSPLLWVVSRWGHGWREELRVKGEAEKDARVNKSGG</sequence>
<evidence type="ECO:0000313" key="1">
    <source>
        <dbReference type="EMBL" id="KAK1147333.1"/>
    </source>
</evidence>
<comment type="caution">
    <text evidence="1">The sequence shown here is derived from an EMBL/GenBank/DDBJ whole genome shotgun (WGS) entry which is preliminary data.</text>
</comment>
<accession>A0ACC3BA51</accession>
<organism evidence="1 2">
    <name type="scientific">Aspergillus melleus</name>
    <dbReference type="NCBI Taxonomy" id="138277"/>
    <lineage>
        <taxon>Eukaryota</taxon>
        <taxon>Fungi</taxon>
        <taxon>Dikarya</taxon>
        <taxon>Ascomycota</taxon>
        <taxon>Pezizomycotina</taxon>
        <taxon>Eurotiomycetes</taxon>
        <taxon>Eurotiomycetidae</taxon>
        <taxon>Eurotiales</taxon>
        <taxon>Aspergillaceae</taxon>
        <taxon>Aspergillus</taxon>
        <taxon>Aspergillus subgen. Circumdati</taxon>
    </lineage>
</organism>
<protein>
    <submittedName>
        <fullName evidence="1">Uncharacterized protein</fullName>
    </submittedName>
</protein>
<evidence type="ECO:0000313" key="2">
    <source>
        <dbReference type="Proteomes" id="UP001177260"/>
    </source>
</evidence>
<dbReference type="EMBL" id="JAOPJF010000012">
    <property type="protein sequence ID" value="KAK1147333.1"/>
    <property type="molecule type" value="Genomic_DNA"/>
</dbReference>
<proteinExistence type="predicted"/>
<name>A0ACC3BA51_9EURO</name>
<keyword evidence="2" id="KW-1185">Reference proteome</keyword>
<dbReference type="Proteomes" id="UP001177260">
    <property type="component" value="Unassembled WGS sequence"/>
</dbReference>